<keyword evidence="1" id="KW-0472">Membrane</keyword>
<dbReference type="EMBL" id="CP003098">
    <property type="protein sequence ID" value="AET32119.1"/>
    <property type="molecule type" value="Genomic_DNA"/>
</dbReference>
<evidence type="ECO:0008006" key="4">
    <source>
        <dbReference type="Google" id="ProtNLM"/>
    </source>
</evidence>
<name>G7VHU7_9CREN</name>
<dbReference type="eggNOG" id="arCOG00277">
    <property type="taxonomic scope" value="Archaea"/>
</dbReference>
<feature type="transmembrane region" description="Helical" evidence="1">
    <location>
        <begin position="165"/>
        <end position="185"/>
    </location>
</feature>
<evidence type="ECO:0000313" key="2">
    <source>
        <dbReference type="EMBL" id="AET32119.1"/>
    </source>
</evidence>
<dbReference type="GeneID" id="11594933"/>
<protein>
    <recommendedName>
        <fullName evidence="4">EamA domain-containing protein</fullName>
    </recommendedName>
</protein>
<proteinExistence type="predicted"/>
<sequence>MGVLALAFSVISAVAYGVAPLIYRPALQCTSQYRAVGLFSLYSIVLGFLLPWRGFDPRGVLSAVSAALLGGVVGSWLYVTSVKAGGAAVGNISSSLYIVLLPLVAGHYRLLPAALLVLLGLVVASAHSSGARRGGAYGVAAAVAWTASISLYASAVDLLGPGGALLTRGVVVFFATLLLGAGGGVCRVGRLILGGFVDTFVGFGAYTLAVSIGDYVTVSLVTSSYPLITALFERPFMWRRAAGASIAVLGLALVALIG</sequence>
<feature type="transmembrane region" description="Helical" evidence="1">
    <location>
        <begin position="33"/>
        <end position="52"/>
    </location>
</feature>
<evidence type="ECO:0000256" key="1">
    <source>
        <dbReference type="SAM" id="Phobius"/>
    </source>
</evidence>
<dbReference type="Proteomes" id="UP000005867">
    <property type="component" value="Chromosome"/>
</dbReference>
<feature type="transmembrane region" description="Helical" evidence="1">
    <location>
        <begin position="192"/>
        <end position="216"/>
    </location>
</feature>
<dbReference type="SUPFAM" id="SSF103481">
    <property type="entry name" value="Multidrug resistance efflux transporter EmrE"/>
    <property type="match status" value="1"/>
</dbReference>
<feature type="transmembrane region" description="Helical" evidence="1">
    <location>
        <begin position="135"/>
        <end position="153"/>
    </location>
</feature>
<keyword evidence="1" id="KW-0812">Transmembrane</keyword>
<dbReference type="InterPro" id="IPR037185">
    <property type="entry name" value="EmrE-like"/>
</dbReference>
<dbReference type="HOGENOM" id="CLU_1060146_0_0_2"/>
<feature type="transmembrane region" description="Helical" evidence="1">
    <location>
        <begin position="99"/>
        <end position="123"/>
    </location>
</feature>
<dbReference type="STRING" id="1104324.P186_0668"/>
<accession>G7VHU7</accession>
<dbReference type="BioCyc" id="PSP1104324:GJSN-657-MONOMER"/>
<dbReference type="RefSeq" id="WP_014287947.1">
    <property type="nucleotide sequence ID" value="NC_016645.1"/>
</dbReference>
<keyword evidence="1" id="KW-1133">Transmembrane helix</keyword>
<organism evidence="2 3">
    <name type="scientific">Pyrobaculum ferrireducens</name>
    <dbReference type="NCBI Taxonomy" id="1104324"/>
    <lineage>
        <taxon>Archaea</taxon>
        <taxon>Thermoproteota</taxon>
        <taxon>Thermoprotei</taxon>
        <taxon>Thermoproteales</taxon>
        <taxon>Thermoproteaceae</taxon>
        <taxon>Pyrobaculum</taxon>
    </lineage>
</organism>
<feature type="transmembrane region" description="Helical" evidence="1">
    <location>
        <begin position="59"/>
        <end position="79"/>
    </location>
</feature>
<keyword evidence="3" id="KW-1185">Reference proteome</keyword>
<gene>
    <name evidence="2" type="ORF">P186_0668</name>
</gene>
<evidence type="ECO:0000313" key="3">
    <source>
        <dbReference type="Proteomes" id="UP000005867"/>
    </source>
</evidence>
<dbReference type="AlphaFoldDB" id="G7VHU7"/>
<reference evidence="2 3" key="1">
    <citation type="journal article" date="2012" name="J. Bacteriol.">
        <title>Complete genome sequence of strain 1860, a crenarchaeon of the genus pyrobaculum able to grow with various electron acceptors.</title>
        <authorList>
            <person name="Mardanov A.V."/>
            <person name="Gumerov V.M."/>
            <person name="Slobodkina G.B."/>
            <person name="Beletsky A.V."/>
            <person name="Bonch-Osmolovskaya E.A."/>
            <person name="Ravin N.V."/>
            <person name="Skryabin K.G."/>
        </authorList>
    </citation>
    <scope>NUCLEOTIDE SEQUENCE [LARGE SCALE GENOMIC DNA]</scope>
    <source>
        <strain evidence="2 3">1860</strain>
    </source>
</reference>
<feature type="transmembrane region" description="Helical" evidence="1">
    <location>
        <begin position="236"/>
        <end position="257"/>
    </location>
</feature>
<dbReference type="KEGG" id="pyr:P186_0668"/>